<keyword evidence="5" id="KW-1185">Reference proteome</keyword>
<proteinExistence type="predicted"/>
<keyword evidence="3" id="KW-0479">Metal-binding</keyword>
<accession>A0ABW5NJW9</accession>
<evidence type="ECO:0000313" key="4">
    <source>
        <dbReference type="EMBL" id="MFD2598319.1"/>
    </source>
</evidence>
<comment type="caution">
    <text evidence="4">The sequence shown here is derived from an EMBL/GenBank/DDBJ whole genome shotgun (WGS) entry which is preliminary data.</text>
</comment>
<keyword evidence="1" id="KW-0328">Glycosyltransferase</keyword>
<name>A0ABW5NJW9_9SPHI</name>
<dbReference type="SUPFAM" id="SSF53448">
    <property type="entry name" value="Nucleotide-diphospho-sugar transferases"/>
    <property type="match status" value="1"/>
</dbReference>
<dbReference type="InterPro" id="IPR002495">
    <property type="entry name" value="Glyco_trans_8"/>
</dbReference>
<evidence type="ECO:0000256" key="1">
    <source>
        <dbReference type="ARBA" id="ARBA00022676"/>
    </source>
</evidence>
<reference evidence="5" key="1">
    <citation type="journal article" date="2019" name="Int. J. Syst. Evol. Microbiol.">
        <title>The Global Catalogue of Microorganisms (GCM) 10K type strain sequencing project: providing services to taxonomists for standard genome sequencing and annotation.</title>
        <authorList>
            <consortium name="The Broad Institute Genomics Platform"/>
            <consortium name="The Broad Institute Genome Sequencing Center for Infectious Disease"/>
            <person name="Wu L."/>
            <person name="Ma J."/>
        </authorList>
    </citation>
    <scope>NUCLEOTIDE SEQUENCE [LARGE SCALE GENOMIC DNA]</scope>
    <source>
        <strain evidence="5">KCTC 42248</strain>
    </source>
</reference>
<dbReference type="CDD" id="cd04194">
    <property type="entry name" value="GT8_A4GalT_like"/>
    <property type="match status" value="1"/>
</dbReference>
<dbReference type="PANTHER" id="PTHR13778">
    <property type="entry name" value="GLYCOSYLTRANSFERASE 8 DOMAIN-CONTAINING PROTEIN"/>
    <property type="match status" value="1"/>
</dbReference>
<dbReference type="Pfam" id="PF01501">
    <property type="entry name" value="Glyco_transf_8"/>
    <property type="match status" value="1"/>
</dbReference>
<dbReference type="InterPro" id="IPR029044">
    <property type="entry name" value="Nucleotide-diphossugar_trans"/>
</dbReference>
<dbReference type="Gene3D" id="3.90.550.10">
    <property type="entry name" value="Spore Coat Polysaccharide Biosynthesis Protein SpsA, Chain A"/>
    <property type="match status" value="1"/>
</dbReference>
<gene>
    <name evidence="4" type="ORF">ACFSQ3_05085</name>
</gene>
<protein>
    <submittedName>
        <fullName evidence="4">Glycosyltransferase family 8 protein</fullName>
    </submittedName>
</protein>
<dbReference type="EMBL" id="JBHUMA010000004">
    <property type="protein sequence ID" value="MFD2598319.1"/>
    <property type="molecule type" value="Genomic_DNA"/>
</dbReference>
<dbReference type="RefSeq" id="WP_380868119.1">
    <property type="nucleotide sequence ID" value="NZ_JBHUMA010000004.1"/>
</dbReference>
<evidence type="ECO:0000256" key="3">
    <source>
        <dbReference type="ARBA" id="ARBA00022723"/>
    </source>
</evidence>
<keyword evidence="2" id="KW-0808">Transferase</keyword>
<dbReference type="InterPro" id="IPR050748">
    <property type="entry name" value="Glycosyltrans_8_dom-fam"/>
</dbReference>
<dbReference type="Proteomes" id="UP001597393">
    <property type="component" value="Unassembled WGS sequence"/>
</dbReference>
<sequence length="313" mass="37303">MDKHIVPIAFCFDDNLIMPAGVCITSLLENAKEDTFYDIYILHDDTCKYPKSGYLERLKQNYSNFQLQYRNVGNMFQNAFEIRGITKAAYFRLLLPDVVTEYERMLYFDVDIIFRSDLSEIYERTILNDNYVAGVSTPHSDIASYIQDVAQMQVDKYICSGSIIMNLKKMREDNLVSRFKNEATKDWKYQDQDILNMVCKDRIEILPPWFGMVGTIHQILADKNQTYYDQKDVQQALTHGILHYNGGKPWNEFCYNFDIWWEYYRKSVFFDHIFYHNFYHRKMFALDALPLMKRVKLLAKYFVYGTYKDNRSN</sequence>
<evidence type="ECO:0000256" key="2">
    <source>
        <dbReference type="ARBA" id="ARBA00022679"/>
    </source>
</evidence>
<dbReference type="PANTHER" id="PTHR13778:SF47">
    <property type="entry name" value="LIPOPOLYSACCHARIDE 1,3-GALACTOSYLTRANSFERASE"/>
    <property type="match status" value="1"/>
</dbReference>
<organism evidence="4 5">
    <name type="scientific">Sphingobacterium corticis</name>
    <dbReference type="NCBI Taxonomy" id="1812823"/>
    <lineage>
        <taxon>Bacteria</taxon>
        <taxon>Pseudomonadati</taxon>
        <taxon>Bacteroidota</taxon>
        <taxon>Sphingobacteriia</taxon>
        <taxon>Sphingobacteriales</taxon>
        <taxon>Sphingobacteriaceae</taxon>
        <taxon>Sphingobacterium</taxon>
    </lineage>
</organism>
<evidence type="ECO:0000313" key="5">
    <source>
        <dbReference type="Proteomes" id="UP001597393"/>
    </source>
</evidence>